<dbReference type="OrthoDB" id="34224at2"/>
<dbReference type="InterPro" id="IPR050809">
    <property type="entry name" value="UgpAE/MalFG_permease"/>
</dbReference>
<feature type="transmembrane region" description="Helical" evidence="7">
    <location>
        <begin position="173"/>
        <end position="195"/>
    </location>
</feature>
<feature type="domain" description="ABC transmembrane type-1" evidence="8">
    <location>
        <begin position="85"/>
        <end position="298"/>
    </location>
</feature>
<dbReference type="RefSeq" id="WP_151560335.1">
    <property type="nucleotide sequence ID" value="NZ_WBMT01000005.1"/>
</dbReference>
<dbReference type="InterPro" id="IPR000515">
    <property type="entry name" value="MetI-like"/>
</dbReference>
<dbReference type="PANTHER" id="PTHR43227">
    <property type="entry name" value="BLL4140 PROTEIN"/>
    <property type="match status" value="1"/>
</dbReference>
<dbReference type="CDD" id="cd06261">
    <property type="entry name" value="TM_PBP2"/>
    <property type="match status" value="1"/>
</dbReference>
<evidence type="ECO:0000256" key="4">
    <source>
        <dbReference type="ARBA" id="ARBA00022692"/>
    </source>
</evidence>
<evidence type="ECO:0000256" key="3">
    <source>
        <dbReference type="ARBA" id="ARBA00022475"/>
    </source>
</evidence>
<evidence type="ECO:0000256" key="5">
    <source>
        <dbReference type="ARBA" id="ARBA00022989"/>
    </source>
</evidence>
<proteinExistence type="inferred from homology"/>
<dbReference type="PANTHER" id="PTHR43227:SF7">
    <property type="entry name" value="ARABINOOLIGOSACCHARIDES TRANSPORT SYSTEM PERMEASE PROTEIN ARAP"/>
    <property type="match status" value="1"/>
</dbReference>
<organism evidence="9 10">
    <name type="scientific">Actinomadura rudentiformis</name>
    <dbReference type="NCBI Taxonomy" id="359158"/>
    <lineage>
        <taxon>Bacteria</taxon>
        <taxon>Bacillati</taxon>
        <taxon>Actinomycetota</taxon>
        <taxon>Actinomycetes</taxon>
        <taxon>Streptosporangiales</taxon>
        <taxon>Thermomonosporaceae</taxon>
        <taxon>Actinomadura</taxon>
    </lineage>
</organism>
<protein>
    <submittedName>
        <fullName evidence="9">Sugar ABC transporter permease</fullName>
    </submittedName>
</protein>
<evidence type="ECO:0000313" key="10">
    <source>
        <dbReference type="Proteomes" id="UP000468735"/>
    </source>
</evidence>
<keyword evidence="10" id="KW-1185">Reference proteome</keyword>
<evidence type="ECO:0000256" key="7">
    <source>
        <dbReference type="RuleBase" id="RU363032"/>
    </source>
</evidence>
<feature type="transmembrane region" description="Helical" evidence="7">
    <location>
        <begin position="89"/>
        <end position="110"/>
    </location>
</feature>
<comment type="subcellular location">
    <subcellularLocation>
        <location evidence="1 7">Cell membrane</location>
        <topology evidence="1 7">Multi-pass membrane protein</topology>
    </subcellularLocation>
</comment>
<name>A0A6H9YUT3_9ACTN</name>
<sequence>MRPFTRKRWTSAHWYAWTMVAPVAIVMGVLVGYPLVRGVYLSLTDANEANVGRTIGMNEIPATYSFVGLDNYLQIMQDDTFWLRLGWTALWTLACVFLHVSIGLGLAMLLNRRVRFRGVYRMLLVLPWAAPAFVSTFIWRYLLNHDFGLANGMLRAAGLPAVNWLDDPTMAKISVITVNVWLGVAFNMVALLGGLQSIPGELYEASRVDGASAWQQFRNITLPMLRPVSQTVILIGTIWTFNQFPVIFLLTRGGPDSATEILVTAAYRDAFTGIRDYSGAAANGLVILALLVIMAWAYRRSLRKHGEVWG</sequence>
<gene>
    <name evidence="9" type="ORF">F8566_12395</name>
</gene>
<evidence type="ECO:0000313" key="9">
    <source>
        <dbReference type="EMBL" id="KAB2349566.1"/>
    </source>
</evidence>
<feature type="transmembrane region" description="Helical" evidence="7">
    <location>
        <begin position="122"/>
        <end position="142"/>
    </location>
</feature>
<keyword evidence="3" id="KW-1003">Cell membrane</keyword>
<feature type="transmembrane region" description="Helical" evidence="7">
    <location>
        <begin position="232"/>
        <end position="250"/>
    </location>
</feature>
<evidence type="ECO:0000259" key="8">
    <source>
        <dbReference type="PROSITE" id="PS50928"/>
    </source>
</evidence>
<dbReference type="InterPro" id="IPR035906">
    <property type="entry name" value="MetI-like_sf"/>
</dbReference>
<dbReference type="PROSITE" id="PS50928">
    <property type="entry name" value="ABC_TM1"/>
    <property type="match status" value="1"/>
</dbReference>
<dbReference type="Gene3D" id="1.10.3720.10">
    <property type="entry name" value="MetI-like"/>
    <property type="match status" value="1"/>
</dbReference>
<feature type="transmembrane region" description="Helical" evidence="7">
    <location>
        <begin position="277"/>
        <end position="298"/>
    </location>
</feature>
<evidence type="ECO:0000256" key="2">
    <source>
        <dbReference type="ARBA" id="ARBA00022448"/>
    </source>
</evidence>
<reference evidence="9 10" key="1">
    <citation type="submission" date="2019-09" db="EMBL/GenBank/DDBJ databases">
        <title>Actinomadura physcomitrii sp. nov., a novel actinomycete isolated from moss [Physcomitrium sphaericum (Ludw) Fuernr].</title>
        <authorList>
            <person name="Zhuang X."/>
            <person name="Liu C."/>
        </authorList>
    </citation>
    <scope>NUCLEOTIDE SEQUENCE [LARGE SCALE GENOMIC DNA]</scope>
    <source>
        <strain evidence="9 10">HMC1</strain>
    </source>
</reference>
<keyword evidence="4 7" id="KW-0812">Transmembrane</keyword>
<feature type="transmembrane region" description="Helical" evidence="7">
    <location>
        <begin position="12"/>
        <end position="36"/>
    </location>
</feature>
<keyword evidence="2 7" id="KW-0813">Transport</keyword>
<accession>A0A6H9YUT3</accession>
<dbReference type="Pfam" id="PF00528">
    <property type="entry name" value="BPD_transp_1"/>
    <property type="match status" value="1"/>
</dbReference>
<evidence type="ECO:0000256" key="1">
    <source>
        <dbReference type="ARBA" id="ARBA00004651"/>
    </source>
</evidence>
<dbReference type="Proteomes" id="UP000468735">
    <property type="component" value="Unassembled WGS sequence"/>
</dbReference>
<comment type="similarity">
    <text evidence="7">Belongs to the binding-protein-dependent transport system permease family.</text>
</comment>
<keyword evidence="6 7" id="KW-0472">Membrane</keyword>
<evidence type="ECO:0000256" key="6">
    <source>
        <dbReference type="ARBA" id="ARBA00023136"/>
    </source>
</evidence>
<comment type="caution">
    <text evidence="9">The sequence shown here is derived from an EMBL/GenBank/DDBJ whole genome shotgun (WGS) entry which is preliminary data.</text>
</comment>
<dbReference type="EMBL" id="WBMT01000005">
    <property type="protein sequence ID" value="KAB2349566.1"/>
    <property type="molecule type" value="Genomic_DNA"/>
</dbReference>
<dbReference type="GO" id="GO:0005886">
    <property type="term" value="C:plasma membrane"/>
    <property type="evidence" value="ECO:0007669"/>
    <property type="project" value="UniProtKB-SubCell"/>
</dbReference>
<dbReference type="AlphaFoldDB" id="A0A6H9YUT3"/>
<keyword evidence="5 7" id="KW-1133">Transmembrane helix</keyword>
<dbReference type="SUPFAM" id="SSF161098">
    <property type="entry name" value="MetI-like"/>
    <property type="match status" value="1"/>
</dbReference>
<dbReference type="GO" id="GO:0055085">
    <property type="term" value="P:transmembrane transport"/>
    <property type="evidence" value="ECO:0007669"/>
    <property type="project" value="InterPro"/>
</dbReference>